<protein>
    <submittedName>
        <fullName evidence="2">Uncharacterized protein</fullName>
    </submittedName>
</protein>
<sequence length="458" mass="51640">MNQNQKLFSKILNESLNEKAEEIAKKIKEKVETTEDVDKYDLEVGTDYGFDDEDEDYTFMRRGKNSSHGPFHFKRNKRGGDVAFGEKQIANMKKRIKEDDADLDIALQTGEKSEGNAFTKKLKDTPKGGKFKLGNKTYTDNSELDEDLGGMSDNMGPGDEWDINLSDDENPRVQSLKKKYMRNYPEEIDQEVDFVSGDEEPVNYRIKMGDGDFLDLAESELIDMIEELVTEEKVKDNLKKTGKSKGMTEYDRISKIETSENGKANKASFKKMADYVKAGSKDTFKSNPVMFPKGNGELAKMDKKAYTPSEYVDEYVDAFAYPGQTNIVFGEIKPDDKKIEMYLKGNKLTGNAELDEDGNPLGNVVPSKLGEKMYKNYKDNLYGAEQLKASYKRQTQPVDIAGEVTQKGGLKGKGKTSSIDKANNLLTKLGESTENESSKLLNEEMETMKKLIGYGYKQ</sequence>
<dbReference type="EMBL" id="LR796235">
    <property type="protein sequence ID" value="CAB4129765.1"/>
    <property type="molecule type" value="Genomic_DNA"/>
</dbReference>
<evidence type="ECO:0000256" key="1">
    <source>
        <dbReference type="SAM" id="MobiDB-lite"/>
    </source>
</evidence>
<feature type="region of interest" description="Disordered" evidence="1">
    <location>
        <begin position="130"/>
        <end position="169"/>
    </location>
</feature>
<gene>
    <name evidence="2" type="ORF">UFOVP117_93</name>
</gene>
<name>A0A6J5L6N9_9CAUD</name>
<organism evidence="2">
    <name type="scientific">uncultured Caudovirales phage</name>
    <dbReference type="NCBI Taxonomy" id="2100421"/>
    <lineage>
        <taxon>Viruses</taxon>
        <taxon>Duplodnaviria</taxon>
        <taxon>Heunggongvirae</taxon>
        <taxon>Uroviricota</taxon>
        <taxon>Caudoviricetes</taxon>
        <taxon>Peduoviridae</taxon>
        <taxon>Maltschvirus</taxon>
        <taxon>Maltschvirus maltsch</taxon>
    </lineage>
</organism>
<feature type="compositionally biased region" description="Acidic residues" evidence="1">
    <location>
        <begin position="159"/>
        <end position="168"/>
    </location>
</feature>
<reference evidence="2" key="1">
    <citation type="submission" date="2020-04" db="EMBL/GenBank/DDBJ databases">
        <authorList>
            <person name="Chiriac C."/>
            <person name="Salcher M."/>
            <person name="Ghai R."/>
            <person name="Kavagutti S V."/>
        </authorList>
    </citation>
    <scope>NUCLEOTIDE SEQUENCE</scope>
</reference>
<accession>A0A6J5L6N9</accession>
<proteinExistence type="predicted"/>
<evidence type="ECO:0000313" key="2">
    <source>
        <dbReference type="EMBL" id="CAB4129765.1"/>
    </source>
</evidence>